<proteinExistence type="inferred from homology"/>
<organism evidence="5 6">
    <name type="scientific">Acidithiobacillus thiooxidans</name>
    <name type="common">Thiobacillus thiooxidans</name>
    <dbReference type="NCBI Taxonomy" id="930"/>
    <lineage>
        <taxon>Bacteria</taxon>
        <taxon>Pseudomonadati</taxon>
        <taxon>Pseudomonadota</taxon>
        <taxon>Acidithiobacillia</taxon>
        <taxon>Acidithiobacillales</taxon>
        <taxon>Acidithiobacillaceae</taxon>
        <taxon>Acidithiobacillus</taxon>
    </lineage>
</organism>
<dbReference type="SUPFAM" id="SSF52540">
    <property type="entry name" value="P-loop containing nucleoside triphosphate hydrolases"/>
    <property type="match status" value="2"/>
</dbReference>
<dbReference type="Gene3D" id="3.40.50.300">
    <property type="entry name" value="P-loop containing nucleotide triphosphate hydrolases"/>
    <property type="match status" value="2"/>
</dbReference>
<sequence>MKDDFAQELLEWDEHRFQKHSIQGRLRRARSLLRRKKIPETACELDRNVDALAARLGFGNIEQKIIHLAALVDEYPILGIFFEDTDDWNTHQNHTRIAIALDLDPSRILQALGPREGLRSSGLLKHLERDGFGLMPGLATALLQEQTDETQLFSGLFQSLPPSAFNLADFPHLQAHSRILTRLLTGAQQDQTQGVHILLHGAPGTGKTAYARALAAAMEWCVVEVRHEDAKQEPLEGNTRFQAFALCQQALAKQSQTLILFDEVEDVFGEPHPWFPLPPRHKAWTNHLLEQAKVPTVWITNRIDSIDPAYRRRFLYTLEFRNPPKRVRQKMLDAQMQSVELPEGQTARWAERSDLSPGRIQQASKIATLCRPESATESAELIEHIWSLHQSAQIPDAWTVFDPTLIESDTDLNSVLSSLQKHQNATLLFHGPSGTGKTAFARHLADRLGKTLYTRSPSDLLSKYVGGNEQNLAAAFREALGEILFLDEVDSFLQERAHAQHPWEISMVNELLQRMESFAGILILATNLPETLDRAIYRRMDLSIGFQPLGKAKRQYLWQQLLKVLEIPDASDYEQKIAGLAHLVPADLARVIRRHRFQPFREGKDLWQFLEQSETQRRRGALQEVGFTAHLTC</sequence>
<evidence type="ECO:0000256" key="2">
    <source>
        <dbReference type="ARBA" id="ARBA00022741"/>
    </source>
</evidence>
<dbReference type="InterPro" id="IPR050221">
    <property type="entry name" value="26S_Proteasome_ATPase"/>
</dbReference>
<accession>A0A1C2JE94</accession>
<keyword evidence="3" id="KW-0067">ATP-binding</keyword>
<dbReference type="GO" id="GO:0005524">
    <property type="term" value="F:ATP binding"/>
    <property type="evidence" value="ECO:0007669"/>
    <property type="project" value="UniProtKB-KW"/>
</dbReference>
<name>A0A1C2JE94_ACITH</name>
<evidence type="ECO:0000313" key="6">
    <source>
        <dbReference type="Proteomes" id="UP000095008"/>
    </source>
</evidence>
<protein>
    <recommendedName>
        <fullName evidence="4">AAA+ ATPase domain-containing protein</fullName>
    </recommendedName>
</protein>
<evidence type="ECO:0000256" key="3">
    <source>
        <dbReference type="ARBA" id="ARBA00022840"/>
    </source>
</evidence>
<keyword evidence="2" id="KW-0547">Nucleotide-binding</keyword>
<dbReference type="GO" id="GO:0016887">
    <property type="term" value="F:ATP hydrolysis activity"/>
    <property type="evidence" value="ECO:0007669"/>
    <property type="project" value="InterPro"/>
</dbReference>
<gene>
    <name evidence="5" type="ORF">A6M23_14040</name>
</gene>
<feature type="domain" description="AAA+ ATPase" evidence="4">
    <location>
        <begin position="193"/>
        <end position="324"/>
    </location>
</feature>
<dbReference type="InterPro" id="IPR003959">
    <property type="entry name" value="ATPase_AAA_core"/>
</dbReference>
<comment type="similarity">
    <text evidence="1">Belongs to the AAA ATPase family.</text>
</comment>
<comment type="caution">
    <text evidence="5">The sequence shown here is derived from an EMBL/GenBank/DDBJ whole genome shotgun (WGS) entry which is preliminary data.</text>
</comment>
<feature type="domain" description="AAA+ ATPase" evidence="4">
    <location>
        <begin position="423"/>
        <end position="550"/>
    </location>
</feature>
<dbReference type="CDD" id="cd19481">
    <property type="entry name" value="RecA-like_protease"/>
    <property type="match status" value="1"/>
</dbReference>
<dbReference type="SMART" id="SM00382">
    <property type="entry name" value="AAA"/>
    <property type="match status" value="2"/>
</dbReference>
<dbReference type="AlphaFoldDB" id="A0A1C2JE94"/>
<keyword evidence="6" id="KW-1185">Reference proteome</keyword>
<dbReference type="InterPro" id="IPR027417">
    <property type="entry name" value="P-loop_NTPase"/>
</dbReference>
<dbReference type="Pfam" id="PF00004">
    <property type="entry name" value="AAA"/>
    <property type="match status" value="2"/>
</dbReference>
<evidence type="ECO:0000259" key="4">
    <source>
        <dbReference type="SMART" id="SM00382"/>
    </source>
</evidence>
<evidence type="ECO:0000313" key="5">
    <source>
        <dbReference type="EMBL" id="OCX70431.1"/>
    </source>
</evidence>
<dbReference type="PANTHER" id="PTHR23073">
    <property type="entry name" value="26S PROTEASOME REGULATORY SUBUNIT"/>
    <property type="match status" value="1"/>
</dbReference>
<dbReference type="InterPro" id="IPR003593">
    <property type="entry name" value="AAA+_ATPase"/>
</dbReference>
<dbReference type="Proteomes" id="UP000095008">
    <property type="component" value="Unassembled WGS sequence"/>
</dbReference>
<dbReference type="EMBL" id="LWRY01000164">
    <property type="protein sequence ID" value="OCX70431.1"/>
    <property type="molecule type" value="Genomic_DNA"/>
</dbReference>
<reference evidence="5" key="1">
    <citation type="journal article" date="2016" name="Int. J. Mol. Sci.">
        <title>Comparative genomics of the extreme acidophile Acidithiobacillus thiooxidans reveals intraspecific divergence and niche adaptation.</title>
        <authorList>
            <person name="Zhang X."/>
            <person name="Feng X."/>
            <person name="Tao J."/>
            <person name="Ma L."/>
            <person name="Xiao Y."/>
            <person name="Liang Y."/>
            <person name="Liu X."/>
            <person name="Yin H."/>
        </authorList>
    </citation>
    <scope>NUCLEOTIDE SEQUENCE [LARGE SCALE GENOMIC DNA]</scope>
    <source>
        <strain evidence="5">DXS-W</strain>
    </source>
</reference>
<evidence type="ECO:0000256" key="1">
    <source>
        <dbReference type="ARBA" id="ARBA00006914"/>
    </source>
</evidence>